<protein>
    <submittedName>
        <fullName evidence="2">Uncharacterized protein</fullName>
    </submittedName>
</protein>
<proteinExistence type="predicted"/>
<accession>A0ABU1PMU8</accession>
<sequence length="317" mass="31906">MNRRSGVVVAVLAGCALAGCAAEADVPEQPPVTGLLGALAGVRAADGSTAYVEYGDVAAVRALVAADGQRFGGLAGYGYSDLASRAGKVAEVVGFDASAATSALRVGEPPTWAAVLRLDVDVAAVEGKLTALGGERDRSGTWTTAGDGEVVPRGPLAKTGVVSGFQRVRVEPGAVRHGTGGEALRWVADPGDRTLADDPMTGELARCLGDVVAAVITGPKAGLPLAAGVRATPAGEAVEVVCVPDENPNALRDLVATNLETARTGRPEWPRLLPGAAAEQPADQTGVVRVAVPAGPGTQAGRVLQALQRGDLATLFS</sequence>
<keyword evidence="3" id="KW-1185">Reference proteome</keyword>
<evidence type="ECO:0000313" key="2">
    <source>
        <dbReference type="EMBL" id="MDR6591945.1"/>
    </source>
</evidence>
<name>A0ABU1PMU8_9PSEU</name>
<feature type="chain" id="PRO_5047179115" evidence="1">
    <location>
        <begin position="25"/>
        <end position="317"/>
    </location>
</feature>
<evidence type="ECO:0000313" key="3">
    <source>
        <dbReference type="Proteomes" id="UP001268819"/>
    </source>
</evidence>
<dbReference type="Proteomes" id="UP001268819">
    <property type="component" value="Unassembled WGS sequence"/>
</dbReference>
<dbReference type="PROSITE" id="PS51257">
    <property type="entry name" value="PROKAR_LIPOPROTEIN"/>
    <property type="match status" value="1"/>
</dbReference>
<reference evidence="2 3" key="1">
    <citation type="submission" date="2023-07" db="EMBL/GenBank/DDBJ databases">
        <title>Sequencing the genomes of 1000 actinobacteria strains.</title>
        <authorList>
            <person name="Klenk H.-P."/>
        </authorList>
    </citation>
    <scope>NUCLEOTIDE SEQUENCE [LARGE SCALE GENOMIC DNA]</scope>
    <source>
        <strain evidence="2 3">DSM 43749</strain>
    </source>
</reference>
<keyword evidence="1" id="KW-0732">Signal</keyword>
<feature type="signal peptide" evidence="1">
    <location>
        <begin position="1"/>
        <end position="24"/>
    </location>
</feature>
<gene>
    <name evidence="2" type="ORF">J2S66_000329</name>
</gene>
<dbReference type="RefSeq" id="WP_310302858.1">
    <property type="nucleotide sequence ID" value="NZ_BAAAXB010000001.1"/>
</dbReference>
<dbReference type="EMBL" id="JAVDSG010000001">
    <property type="protein sequence ID" value="MDR6591945.1"/>
    <property type="molecule type" value="Genomic_DNA"/>
</dbReference>
<evidence type="ECO:0000256" key="1">
    <source>
        <dbReference type="SAM" id="SignalP"/>
    </source>
</evidence>
<organism evidence="2 3">
    <name type="scientific">Saccharothrix longispora</name>
    <dbReference type="NCBI Taxonomy" id="33920"/>
    <lineage>
        <taxon>Bacteria</taxon>
        <taxon>Bacillati</taxon>
        <taxon>Actinomycetota</taxon>
        <taxon>Actinomycetes</taxon>
        <taxon>Pseudonocardiales</taxon>
        <taxon>Pseudonocardiaceae</taxon>
        <taxon>Saccharothrix</taxon>
    </lineage>
</organism>
<comment type="caution">
    <text evidence="2">The sequence shown here is derived from an EMBL/GenBank/DDBJ whole genome shotgun (WGS) entry which is preliminary data.</text>
</comment>